<dbReference type="InterPro" id="IPR050498">
    <property type="entry name" value="Ycf3"/>
</dbReference>
<dbReference type="AlphaFoldDB" id="A0A3D9L4H1"/>
<feature type="chain" id="PRO_5017670681" evidence="4">
    <location>
        <begin position="19"/>
        <end position="220"/>
    </location>
</feature>
<keyword evidence="6" id="KW-1185">Reference proteome</keyword>
<name>A0A3D9L4H1_MARFU</name>
<dbReference type="PANTHER" id="PTHR44858">
    <property type="entry name" value="TETRATRICOPEPTIDE REPEAT PROTEIN 6"/>
    <property type="match status" value="1"/>
</dbReference>
<gene>
    <name evidence="5" type="ORF">C7460_107110</name>
</gene>
<dbReference type="OrthoDB" id="1452892at2"/>
<dbReference type="Proteomes" id="UP000256779">
    <property type="component" value="Unassembled WGS sequence"/>
</dbReference>
<feature type="repeat" description="TPR" evidence="3">
    <location>
        <begin position="60"/>
        <end position="93"/>
    </location>
</feature>
<reference evidence="5 6" key="1">
    <citation type="submission" date="2018-07" db="EMBL/GenBank/DDBJ databases">
        <title>Genomic Encyclopedia of Type Strains, Phase IV (KMG-IV): sequencing the most valuable type-strain genomes for metagenomic binning, comparative biology and taxonomic classification.</title>
        <authorList>
            <person name="Goeker M."/>
        </authorList>
    </citation>
    <scope>NUCLEOTIDE SEQUENCE [LARGE SCALE GENOMIC DNA]</scope>
    <source>
        <strain evidence="5 6">DSM 4134</strain>
    </source>
</reference>
<feature type="signal peptide" evidence="4">
    <location>
        <begin position="1"/>
        <end position="18"/>
    </location>
</feature>
<keyword evidence="1" id="KW-0677">Repeat</keyword>
<accession>A0A3D9L4H1</accession>
<evidence type="ECO:0000256" key="1">
    <source>
        <dbReference type="ARBA" id="ARBA00022737"/>
    </source>
</evidence>
<dbReference type="InterPro" id="IPR011990">
    <property type="entry name" value="TPR-like_helical_dom_sf"/>
</dbReference>
<dbReference type="EMBL" id="QREG01000007">
    <property type="protein sequence ID" value="RED99827.1"/>
    <property type="molecule type" value="Genomic_DNA"/>
</dbReference>
<dbReference type="GO" id="GO:0046813">
    <property type="term" value="P:receptor-mediated virion attachment to host cell"/>
    <property type="evidence" value="ECO:0007669"/>
    <property type="project" value="TreeGrafter"/>
</dbReference>
<dbReference type="PROSITE" id="PS50005">
    <property type="entry name" value="TPR"/>
    <property type="match status" value="3"/>
</dbReference>
<evidence type="ECO:0000256" key="4">
    <source>
        <dbReference type="SAM" id="SignalP"/>
    </source>
</evidence>
<organism evidence="5 6">
    <name type="scientific">Marinoscillum furvescens DSM 4134</name>
    <dbReference type="NCBI Taxonomy" id="1122208"/>
    <lineage>
        <taxon>Bacteria</taxon>
        <taxon>Pseudomonadati</taxon>
        <taxon>Bacteroidota</taxon>
        <taxon>Cytophagia</taxon>
        <taxon>Cytophagales</taxon>
        <taxon>Reichenbachiellaceae</taxon>
        <taxon>Marinoscillum</taxon>
    </lineage>
</organism>
<dbReference type="Pfam" id="PF13414">
    <property type="entry name" value="TPR_11"/>
    <property type="match status" value="1"/>
</dbReference>
<keyword evidence="2 3" id="KW-0802">TPR repeat</keyword>
<feature type="repeat" description="TPR" evidence="3">
    <location>
        <begin position="94"/>
        <end position="127"/>
    </location>
</feature>
<dbReference type="Gene3D" id="1.25.40.10">
    <property type="entry name" value="Tetratricopeptide repeat domain"/>
    <property type="match status" value="1"/>
</dbReference>
<evidence type="ECO:0000313" key="5">
    <source>
        <dbReference type="EMBL" id="RED99827.1"/>
    </source>
</evidence>
<dbReference type="GO" id="GO:0009279">
    <property type="term" value="C:cell outer membrane"/>
    <property type="evidence" value="ECO:0007669"/>
    <property type="project" value="TreeGrafter"/>
</dbReference>
<dbReference type="SMART" id="SM00028">
    <property type="entry name" value="TPR"/>
    <property type="match status" value="5"/>
</dbReference>
<comment type="caution">
    <text evidence="5">The sequence shown here is derived from an EMBL/GenBank/DDBJ whole genome shotgun (WGS) entry which is preliminary data.</text>
</comment>
<keyword evidence="4" id="KW-0732">Signal</keyword>
<feature type="repeat" description="TPR" evidence="3">
    <location>
        <begin position="26"/>
        <end position="59"/>
    </location>
</feature>
<evidence type="ECO:0000256" key="3">
    <source>
        <dbReference type="PROSITE-ProRule" id="PRU00339"/>
    </source>
</evidence>
<dbReference type="InterPro" id="IPR019734">
    <property type="entry name" value="TPR_rpt"/>
</dbReference>
<dbReference type="SUPFAM" id="SSF48452">
    <property type="entry name" value="TPR-like"/>
    <property type="match status" value="1"/>
</dbReference>
<protein>
    <submittedName>
        <fullName evidence="5">Tetratricopeptide repeat protein</fullName>
    </submittedName>
</protein>
<proteinExistence type="predicted"/>
<evidence type="ECO:0000313" key="6">
    <source>
        <dbReference type="Proteomes" id="UP000256779"/>
    </source>
</evidence>
<dbReference type="RefSeq" id="WP_115867847.1">
    <property type="nucleotide sequence ID" value="NZ_QREG01000007.1"/>
</dbReference>
<sequence length="220" mass="24823">MKPFISTLLLLLSIYTFGQSTNDQKAKEFFSQGAIALEHKEYTRAIQLFEKSVRFSSESADSHYGLGLAHFKLGNLEASLTAMRKALALNFTESSYYYYIGAVHQAKKDWKRALIAYRNAIAYNEVSNVKIDSDHVQCQIGVSLMEMGATERAIETFNEILTKDKTHGPTLIQRGIAHSRIGNKIQACTDFSRAMFYTPREAQPFVDQFCNGSQQVIVKN</sequence>
<dbReference type="PANTHER" id="PTHR44858:SF1">
    <property type="entry name" value="UDP-N-ACETYLGLUCOSAMINE--PEPTIDE N-ACETYLGLUCOSAMINYLTRANSFERASE SPINDLY-RELATED"/>
    <property type="match status" value="1"/>
</dbReference>
<dbReference type="Pfam" id="PF13174">
    <property type="entry name" value="TPR_6"/>
    <property type="match status" value="1"/>
</dbReference>
<evidence type="ECO:0000256" key="2">
    <source>
        <dbReference type="ARBA" id="ARBA00022803"/>
    </source>
</evidence>